<evidence type="ECO:0000313" key="2">
    <source>
        <dbReference type="Proteomes" id="UP000759443"/>
    </source>
</evidence>
<dbReference type="EMBL" id="JAGGJU010000013">
    <property type="protein sequence ID" value="MBP1852863.1"/>
    <property type="molecule type" value="Genomic_DNA"/>
</dbReference>
<accession>A0ABS4E4M4</accession>
<organism evidence="1 2">
    <name type="scientific">Rhizobium halophytocola</name>
    <dbReference type="NCBI Taxonomy" id="735519"/>
    <lineage>
        <taxon>Bacteria</taxon>
        <taxon>Pseudomonadati</taxon>
        <taxon>Pseudomonadota</taxon>
        <taxon>Alphaproteobacteria</taxon>
        <taxon>Hyphomicrobiales</taxon>
        <taxon>Rhizobiaceae</taxon>
        <taxon>Rhizobium/Agrobacterium group</taxon>
        <taxon>Rhizobium</taxon>
    </lineage>
</organism>
<reference evidence="1 2" key="1">
    <citation type="submission" date="2021-03" db="EMBL/GenBank/DDBJ databases">
        <title>Genomic Encyclopedia of Type Strains, Phase IV (KMG-IV): sequencing the most valuable type-strain genomes for metagenomic binning, comparative biology and taxonomic classification.</title>
        <authorList>
            <person name="Goeker M."/>
        </authorList>
    </citation>
    <scope>NUCLEOTIDE SEQUENCE [LARGE SCALE GENOMIC DNA]</scope>
    <source>
        <strain evidence="1 2">DSM 21600</strain>
    </source>
</reference>
<evidence type="ECO:0000313" key="1">
    <source>
        <dbReference type="EMBL" id="MBP1852863.1"/>
    </source>
</evidence>
<comment type="caution">
    <text evidence="1">The sequence shown here is derived from an EMBL/GenBank/DDBJ whole genome shotgun (WGS) entry which is preliminary data.</text>
</comment>
<gene>
    <name evidence="1" type="ORF">J2Z17_004322</name>
</gene>
<dbReference type="Proteomes" id="UP000759443">
    <property type="component" value="Unassembled WGS sequence"/>
</dbReference>
<protein>
    <submittedName>
        <fullName evidence="1">Uncharacterized protein</fullName>
    </submittedName>
</protein>
<name>A0ABS4E4M4_9HYPH</name>
<sequence>MKALLNAPCEAAAAKLWQISEQMTGVTFPTAAGHVDDDDNGEAATAINFEDRFK</sequence>
<dbReference type="RefSeq" id="WP_209948053.1">
    <property type="nucleotide sequence ID" value="NZ_JAGGJU010000013.1"/>
</dbReference>
<keyword evidence="2" id="KW-1185">Reference proteome</keyword>
<proteinExistence type="predicted"/>